<keyword evidence="2 3" id="KW-0143">Chaperone</keyword>
<dbReference type="NCBIfam" id="NF001533">
    <property type="entry name" value="PRK00364.2-4"/>
    <property type="match status" value="1"/>
</dbReference>
<dbReference type="SUPFAM" id="SSF50129">
    <property type="entry name" value="GroES-like"/>
    <property type="match status" value="1"/>
</dbReference>
<comment type="subunit">
    <text evidence="3">Heptamer of 7 subunits arranged in a ring. Interacts with the chaperonin GroEL.</text>
</comment>
<comment type="similarity">
    <text evidence="1 3 4">Belongs to the GroES chaperonin family.</text>
</comment>
<dbReference type="InterPro" id="IPR011032">
    <property type="entry name" value="GroES-like_sf"/>
</dbReference>
<dbReference type="Proteomes" id="UP001156641">
    <property type="component" value="Unassembled WGS sequence"/>
</dbReference>
<evidence type="ECO:0000256" key="3">
    <source>
        <dbReference type="HAMAP-Rule" id="MF_00580"/>
    </source>
</evidence>
<dbReference type="PRINTS" id="PR00297">
    <property type="entry name" value="CHAPERONIN10"/>
</dbReference>
<keyword evidence="3" id="KW-0963">Cytoplasm</keyword>
<comment type="function">
    <text evidence="3 4">Together with the chaperonin GroEL, plays an essential role in assisting protein folding. The GroEL-GroES system forms a nano-cage that allows encapsulation of the non-native substrate proteins and provides a physical environment optimized to promote and accelerate protein folding. GroES binds to the apical surface of the GroEL ring, thereby capping the opening of the GroEL channel.</text>
</comment>
<reference evidence="6" key="1">
    <citation type="journal article" date="2019" name="Int. J. Syst. Evol. Microbiol.">
        <title>The Global Catalogue of Microorganisms (GCM) 10K type strain sequencing project: providing services to taxonomists for standard genome sequencing and annotation.</title>
        <authorList>
            <consortium name="The Broad Institute Genomics Platform"/>
            <consortium name="The Broad Institute Genome Sequencing Center for Infectious Disease"/>
            <person name="Wu L."/>
            <person name="Ma J."/>
        </authorList>
    </citation>
    <scope>NUCLEOTIDE SEQUENCE [LARGE SCALE GENOMIC DNA]</scope>
    <source>
        <strain evidence="6">NBRC 112502</strain>
    </source>
</reference>
<dbReference type="PANTHER" id="PTHR10772:SF58">
    <property type="entry name" value="CO-CHAPERONIN GROES"/>
    <property type="match status" value="1"/>
</dbReference>
<protein>
    <recommendedName>
        <fullName evidence="3">Co-chaperonin GroES</fullName>
    </recommendedName>
    <alternativeName>
        <fullName evidence="3">10 kDa chaperonin</fullName>
    </alternativeName>
    <alternativeName>
        <fullName evidence="3">Chaperonin-10</fullName>
        <shortName evidence="3">Cpn10</shortName>
    </alternativeName>
</protein>
<dbReference type="Pfam" id="PF00166">
    <property type="entry name" value="Cpn10"/>
    <property type="match status" value="1"/>
</dbReference>
<dbReference type="Gene3D" id="2.30.33.40">
    <property type="entry name" value="GroES chaperonin"/>
    <property type="match status" value="1"/>
</dbReference>
<dbReference type="InterPro" id="IPR018369">
    <property type="entry name" value="Chaprnonin_Cpn10_CS"/>
</dbReference>
<dbReference type="PANTHER" id="PTHR10772">
    <property type="entry name" value="10 KDA HEAT SHOCK PROTEIN"/>
    <property type="match status" value="1"/>
</dbReference>
<name>A0ABQ6A6R8_9PROT</name>
<sequence>MAKFRPLHDRVVVRRLNAEEKTAGGIIIPDTAKEKPMEGEVVAAGAGARNEAGAIVALDVKAGDRVLFGKWSGTEVKIDGEDLLIMKESDILGIIEAPAAPKKKA</sequence>
<gene>
    <name evidence="5" type="primary">groS_2</name>
    <name evidence="3" type="synonym">groES</name>
    <name evidence="3" type="synonym">groS</name>
    <name evidence="5" type="ORF">GCM10010909_28500</name>
</gene>
<proteinExistence type="inferred from homology"/>
<accession>A0ABQ6A6R8</accession>
<dbReference type="InterPro" id="IPR037124">
    <property type="entry name" value="Chaperonin_GroES_sf"/>
</dbReference>
<dbReference type="RefSeq" id="WP_284259012.1">
    <property type="nucleotide sequence ID" value="NZ_BSOS01000079.1"/>
</dbReference>
<organism evidence="5 6">
    <name type="scientific">Acidocella aquatica</name>
    <dbReference type="NCBI Taxonomy" id="1922313"/>
    <lineage>
        <taxon>Bacteria</taxon>
        <taxon>Pseudomonadati</taxon>
        <taxon>Pseudomonadota</taxon>
        <taxon>Alphaproteobacteria</taxon>
        <taxon>Acetobacterales</taxon>
        <taxon>Acidocellaceae</taxon>
        <taxon>Acidocella</taxon>
    </lineage>
</organism>
<comment type="subcellular location">
    <subcellularLocation>
        <location evidence="3">Cytoplasm</location>
    </subcellularLocation>
</comment>
<evidence type="ECO:0000313" key="5">
    <source>
        <dbReference type="EMBL" id="GLR68169.1"/>
    </source>
</evidence>
<dbReference type="NCBIfam" id="NF001531">
    <property type="entry name" value="PRK00364.2-2"/>
    <property type="match status" value="1"/>
</dbReference>
<dbReference type="InterPro" id="IPR020818">
    <property type="entry name" value="Chaperonin_GroES"/>
</dbReference>
<dbReference type="HAMAP" id="MF_00580">
    <property type="entry name" value="CH10"/>
    <property type="match status" value="1"/>
</dbReference>
<evidence type="ECO:0000256" key="4">
    <source>
        <dbReference type="RuleBase" id="RU000535"/>
    </source>
</evidence>
<evidence type="ECO:0000313" key="6">
    <source>
        <dbReference type="Proteomes" id="UP001156641"/>
    </source>
</evidence>
<dbReference type="PROSITE" id="PS00681">
    <property type="entry name" value="CHAPERONINS_CPN10"/>
    <property type="match status" value="1"/>
</dbReference>
<evidence type="ECO:0000256" key="2">
    <source>
        <dbReference type="ARBA" id="ARBA00023186"/>
    </source>
</evidence>
<dbReference type="NCBIfam" id="NF001534">
    <property type="entry name" value="PRK00364.2-5"/>
    <property type="match status" value="1"/>
</dbReference>
<dbReference type="SMART" id="SM00883">
    <property type="entry name" value="Cpn10"/>
    <property type="match status" value="1"/>
</dbReference>
<dbReference type="NCBIfam" id="NF001527">
    <property type="entry name" value="PRK00364.1-2"/>
    <property type="match status" value="1"/>
</dbReference>
<dbReference type="CDD" id="cd00320">
    <property type="entry name" value="cpn10"/>
    <property type="match status" value="1"/>
</dbReference>
<dbReference type="NCBIfam" id="NF001529">
    <property type="entry name" value="PRK00364.1-5"/>
    <property type="match status" value="1"/>
</dbReference>
<evidence type="ECO:0000256" key="1">
    <source>
        <dbReference type="ARBA" id="ARBA00006975"/>
    </source>
</evidence>
<comment type="caution">
    <text evidence="5">The sequence shown here is derived from an EMBL/GenBank/DDBJ whole genome shotgun (WGS) entry which is preliminary data.</text>
</comment>
<keyword evidence="6" id="KW-1185">Reference proteome</keyword>
<dbReference type="EMBL" id="BSOS01000079">
    <property type="protein sequence ID" value="GLR68169.1"/>
    <property type="molecule type" value="Genomic_DNA"/>
</dbReference>